<name>A0A5B8U8L0_9ACTN</name>
<dbReference type="PANTHER" id="PTHR44942:SF4">
    <property type="entry name" value="METHYLTRANSFERASE TYPE 11 DOMAIN-CONTAINING PROTEIN"/>
    <property type="match status" value="1"/>
</dbReference>
<dbReference type="Gene3D" id="3.40.50.150">
    <property type="entry name" value="Vaccinia Virus protein VP39"/>
    <property type="match status" value="1"/>
</dbReference>
<keyword evidence="3 6" id="KW-0808">Transferase</keyword>
<gene>
    <name evidence="6" type="ORF">FSW04_19040</name>
</gene>
<reference evidence="6 7" key="1">
    <citation type="journal article" date="2018" name="J. Microbiol.">
        <title>Baekduia soli gen. nov., sp. nov., a novel bacterium isolated from the soil of Baekdu Mountain and proposal of a novel family name, Baekduiaceae fam. nov.</title>
        <authorList>
            <person name="An D.S."/>
            <person name="Siddiqi M.Z."/>
            <person name="Kim K.H."/>
            <person name="Yu H.S."/>
            <person name="Im W.T."/>
        </authorList>
    </citation>
    <scope>NUCLEOTIDE SEQUENCE [LARGE SCALE GENOMIC DNA]</scope>
    <source>
        <strain evidence="6 7">BR7-21</strain>
    </source>
</reference>
<comment type="similarity">
    <text evidence="1">Belongs to the methyltransferase superfamily.</text>
</comment>
<dbReference type="GO" id="GO:0008757">
    <property type="term" value="F:S-adenosylmethionine-dependent methyltransferase activity"/>
    <property type="evidence" value="ECO:0007669"/>
    <property type="project" value="InterPro"/>
</dbReference>
<dbReference type="InterPro" id="IPR013216">
    <property type="entry name" value="Methyltransf_11"/>
</dbReference>
<evidence type="ECO:0000313" key="7">
    <source>
        <dbReference type="Proteomes" id="UP000321805"/>
    </source>
</evidence>
<evidence type="ECO:0000256" key="2">
    <source>
        <dbReference type="ARBA" id="ARBA00022603"/>
    </source>
</evidence>
<evidence type="ECO:0000259" key="5">
    <source>
        <dbReference type="Pfam" id="PF08241"/>
    </source>
</evidence>
<accession>A0A5B8U8L0</accession>
<dbReference type="RefSeq" id="WP_146921817.1">
    <property type="nucleotide sequence ID" value="NZ_CP042430.1"/>
</dbReference>
<dbReference type="KEGG" id="bsol:FSW04_19040"/>
<organism evidence="6 7">
    <name type="scientific">Baekduia soli</name>
    <dbReference type="NCBI Taxonomy" id="496014"/>
    <lineage>
        <taxon>Bacteria</taxon>
        <taxon>Bacillati</taxon>
        <taxon>Actinomycetota</taxon>
        <taxon>Thermoleophilia</taxon>
        <taxon>Solirubrobacterales</taxon>
        <taxon>Baekduiaceae</taxon>
        <taxon>Baekduia</taxon>
    </lineage>
</organism>
<evidence type="ECO:0000256" key="4">
    <source>
        <dbReference type="SAM" id="MobiDB-lite"/>
    </source>
</evidence>
<dbReference type="CDD" id="cd02440">
    <property type="entry name" value="AdoMet_MTases"/>
    <property type="match status" value="1"/>
</dbReference>
<feature type="region of interest" description="Disordered" evidence="4">
    <location>
        <begin position="1"/>
        <end position="20"/>
    </location>
</feature>
<dbReference type="Pfam" id="PF08241">
    <property type="entry name" value="Methyltransf_11"/>
    <property type="match status" value="1"/>
</dbReference>
<feature type="domain" description="Methyltransferase type 11" evidence="5">
    <location>
        <begin position="44"/>
        <end position="129"/>
    </location>
</feature>
<sequence length="248" mass="25849">MPDVTRAQRATSFGEQADAYDRGRPGYPAAALRACLPAGARRALDLGAGTGKLTHGLLALGLDVVAVEPLEAMRAAIAPEATVLAGSAEAIPLPDASVDAVLAGQAFHWFDPSPALAEIARVLCPGGTVGVLWNRFDDRVPWVAAVTEVFGAEDRASLVRGLQAPWTGAAGLSDPVSQTFAHAQRGDAGVLVDNVASRSAVITAAPRRRKEMLDRVRALAPPGAFDLPYVCHVWHARREDAPGGAARG</sequence>
<dbReference type="Proteomes" id="UP000321805">
    <property type="component" value="Chromosome"/>
</dbReference>
<dbReference type="GO" id="GO:0032259">
    <property type="term" value="P:methylation"/>
    <property type="evidence" value="ECO:0007669"/>
    <property type="project" value="UniProtKB-KW"/>
</dbReference>
<keyword evidence="7" id="KW-1185">Reference proteome</keyword>
<dbReference type="AlphaFoldDB" id="A0A5B8U8L0"/>
<dbReference type="SUPFAM" id="SSF53335">
    <property type="entry name" value="S-adenosyl-L-methionine-dependent methyltransferases"/>
    <property type="match status" value="1"/>
</dbReference>
<dbReference type="InterPro" id="IPR029063">
    <property type="entry name" value="SAM-dependent_MTases_sf"/>
</dbReference>
<proteinExistence type="inferred from homology"/>
<evidence type="ECO:0000256" key="1">
    <source>
        <dbReference type="ARBA" id="ARBA00008361"/>
    </source>
</evidence>
<keyword evidence="2 6" id="KW-0489">Methyltransferase</keyword>
<dbReference type="OrthoDB" id="9797252at2"/>
<evidence type="ECO:0000256" key="3">
    <source>
        <dbReference type="ARBA" id="ARBA00022679"/>
    </source>
</evidence>
<dbReference type="PANTHER" id="PTHR44942">
    <property type="entry name" value="METHYLTRANSF_11 DOMAIN-CONTAINING PROTEIN"/>
    <property type="match status" value="1"/>
</dbReference>
<dbReference type="EMBL" id="CP042430">
    <property type="protein sequence ID" value="QEC49456.1"/>
    <property type="molecule type" value="Genomic_DNA"/>
</dbReference>
<protein>
    <submittedName>
        <fullName evidence="6">Class I SAM-dependent methyltransferase</fullName>
    </submittedName>
</protein>
<evidence type="ECO:0000313" key="6">
    <source>
        <dbReference type="EMBL" id="QEC49456.1"/>
    </source>
</evidence>
<dbReference type="InterPro" id="IPR051052">
    <property type="entry name" value="Diverse_substrate_MTase"/>
</dbReference>